<proteinExistence type="predicted"/>
<keyword evidence="1" id="KW-0812">Transmembrane</keyword>
<keyword evidence="1" id="KW-1133">Transmembrane helix</keyword>
<dbReference type="RefSeq" id="WP_153714553.1">
    <property type="nucleotide sequence ID" value="NZ_CP045871.1"/>
</dbReference>
<accession>A0A5Q2QGT5</accession>
<organism evidence="2 3">
    <name type="scientific">Litorivicinus lipolyticus</name>
    <dbReference type="NCBI Taxonomy" id="418701"/>
    <lineage>
        <taxon>Bacteria</taxon>
        <taxon>Pseudomonadati</taxon>
        <taxon>Pseudomonadota</taxon>
        <taxon>Gammaproteobacteria</taxon>
        <taxon>Oceanospirillales</taxon>
        <taxon>Litorivicinaceae</taxon>
        <taxon>Litorivicinus</taxon>
    </lineage>
</organism>
<dbReference type="EMBL" id="CP045871">
    <property type="protein sequence ID" value="QGG81050.1"/>
    <property type="molecule type" value="Genomic_DNA"/>
</dbReference>
<dbReference type="Proteomes" id="UP000388235">
    <property type="component" value="Chromosome"/>
</dbReference>
<dbReference type="InterPro" id="IPR016936">
    <property type="entry name" value="UCP029693"/>
</dbReference>
<gene>
    <name evidence="2" type="ORF">GH975_10935</name>
</gene>
<reference evidence="2 3" key="1">
    <citation type="submission" date="2019-11" db="EMBL/GenBank/DDBJ databases">
        <authorList>
            <person name="Khan S.A."/>
            <person name="Jeon C.O."/>
            <person name="Chun B.H."/>
        </authorList>
    </citation>
    <scope>NUCLEOTIDE SEQUENCE [LARGE SCALE GENOMIC DNA]</scope>
    <source>
        <strain evidence="2 3">IMCC 1097</strain>
    </source>
</reference>
<feature type="transmembrane region" description="Helical" evidence="1">
    <location>
        <begin position="27"/>
        <end position="46"/>
    </location>
</feature>
<name>A0A5Q2QGT5_9GAMM</name>
<protein>
    <submittedName>
        <fullName evidence="2">DUF2333 family protein</fullName>
    </submittedName>
</protein>
<dbReference type="Pfam" id="PF10095">
    <property type="entry name" value="DUF2333"/>
    <property type="match status" value="1"/>
</dbReference>
<keyword evidence="3" id="KW-1185">Reference proteome</keyword>
<dbReference type="AlphaFoldDB" id="A0A5Q2QGT5"/>
<evidence type="ECO:0000313" key="3">
    <source>
        <dbReference type="Proteomes" id="UP000388235"/>
    </source>
</evidence>
<dbReference type="PIRSF" id="PIRSF029693">
    <property type="entry name" value="UCP029693"/>
    <property type="match status" value="1"/>
</dbReference>
<sequence length="345" mass="37768">MSNDSDTILNAVNQSAKGRRLRVPIKAVAILLGVLLIMTVVLGVWFSREPERFEVAQIVAATHDGRAPKSGSLTTGALLHITRTLLEKPGGYLSNDIIPPGIVVDNMPNFEWGALVQARDLARALRKDFSRSQSQSTENEHLVVAEPALNFDSEKWFPSAEGSYSKAERALTRYLDSLLDPSQPDAQFFARADNLRGWLSDVETRLGSLSQRLSASVGQVRINTDLAGDSNAEQSTPAPAVSMVKTPWLEIDDVFYEARGSAWALIQVLRAIEVDFAGVLDDKNARASVRQIIRELEATQDTVWSPIIMNGSGFGMFANHSLVMASYISRAHSAMTDLRSLLSEG</sequence>
<dbReference type="KEGG" id="llp:GH975_10935"/>
<evidence type="ECO:0000313" key="2">
    <source>
        <dbReference type="EMBL" id="QGG81050.1"/>
    </source>
</evidence>
<keyword evidence="1" id="KW-0472">Membrane</keyword>
<dbReference type="OrthoDB" id="5821246at2"/>
<evidence type="ECO:0000256" key="1">
    <source>
        <dbReference type="SAM" id="Phobius"/>
    </source>
</evidence>